<proteinExistence type="predicted"/>
<dbReference type="EMBL" id="BK032750">
    <property type="protein sequence ID" value="DAF58368.1"/>
    <property type="molecule type" value="Genomic_DNA"/>
</dbReference>
<accession>A0A8S5T5H4</accession>
<reference evidence="2" key="1">
    <citation type="journal article" date="2021" name="Proc. Natl. Acad. Sci. U.S.A.">
        <title>A Catalog of Tens of Thousands of Viruses from Human Metagenomes Reveals Hidden Associations with Chronic Diseases.</title>
        <authorList>
            <person name="Tisza M.J."/>
            <person name="Buck C.B."/>
        </authorList>
    </citation>
    <scope>NUCLEOTIDE SEQUENCE</scope>
    <source>
        <strain evidence="2">Ct6eX13</strain>
    </source>
</reference>
<evidence type="ECO:0000259" key="1">
    <source>
        <dbReference type="Pfam" id="PF23343"/>
    </source>
</evidence>
<dbReference type="InterPro" id="IPR056906">
    <property type="entry name" value="ORF2/G2P_dom"/>
</dbReference>
<sequence>MSEYPRLCVVTQRAGPLTKTYSTDRFRYVRRAARHQCRGSPDSGPANWNKPAQKLELYLALFGFSGAHYVLTFRDEDLPQDFDGVKRCLRNFVRRVRRRYPEVRRYVYAVEAGHERGRWHIHFVADEQELPLEAVTELWRCGFVNPGYHEYPVLCHDEGYFRLAKYLCKPDRMRPLGKHPWGVAAGMKKLIPPPTTKVQTRLPGIPKDAFWRSVDAAPVCEVNGRQTSPLMEYRDWIAAPKLGTYQFLEADAKA</sequence>
<dbReference type="Pfam" id="PF23343">
    <property type="entry name" value="REP_ORF2-G2P"/>
    <property type="match status" value="1"/>
</dbReference>
<protein>
    <recommendedName>
        <fullName evidence="1">Replication-associated protein ORF2/G2P domain-containing protein</fullName>
    </recommendedName>
</protein>
<evidence type="ECO:0000313" key="2">
    <source>
        <dbReference type="EMBL" id="DAF58368.1"/>
    </source>
</evidence>
<name>A0A8S5T5H4_9CAUD</name>
<feature type="domain" description="Replication-associated protein ORF2/G2P" evidence="1">
    <location>
        <begin position="71"/>
        <end position="169"/>
    </location>
</feature>
<organism evidence="2">
    <name type="scientific">Myoviridae sp. ct6eX13</name>
    <dbReference type="NCBI Taxonomy" id="2827660"/>
    <lineage>
        <taxon>Viruses</taxon>
        <taxon>Duplodnaviria</taxon>
        <taxon>Heunggongvirae</taxon>
        <taxon>Uroviricota</taxon>
        <taxon>Caudoviricetes</taxon>
    </lineage>
</organism>